<feature type="transmembrane region" description="Helical" evidence="8">
    <location>
        <begin position="48"/>
        <end position="67"/>
    </location>
</feature>
<dbReference type="Proteomes" id="UP000591844">
    <property type="component" value="Unassembled WGS sequence"/>
</dbReference>
<dbReference type="CDD" id="cd17320">
    <property type="entry name" value="MFS_MdfA_MDR_like"/>
    <property type="match status" value="1"/>
</dbReference>
<gene>
    <name evidence="10" type="ORF">C5469_00500</name>
</gene>
<dbReference type="InterPro" id="IPR004812">
    <property type="entry name" value="Efflux_drug-R_Bcr/CmlA"/>
</dbReference>
<reference evidence="10 11" key="1">
    <citation type="submission" date="2018-02" db="EMBL/GenBank/DDBJ databases">
        <authorList>
            <person name="Machado R.A."/>
        </authorList>
    </citation>
    <scope>NUCLEOTIDE SEQUENCE [LARGE SCALE GENOMIC DNA]</scope>
    <source>
        <strain evidence="10 11">DSM 19724</strain>
    </source>
</reference>
<comment type="similarity">
    <text evidence="2 8">Belongs to the major facilitator superfamily. Bcr/CmlA family.</text>
</comment>
<dbReference type="NCBIfam" id="NF008314">
    <property type="entry name" value="PRK11102.1"/>
    <property type="match status" value="1"/>
</dbReference>
<dbReference type="PANTHER" id="PTHR23502">
    <property type="entry name" value="MAJOR FACILITATOR SUPERFAMILY"/>
    <property type="match status" value="1"/>
</dbReference>
<dbReference type="PROSITE" id="PS50850">
    <property type="entry name" value="MFS"/>
    <property type="match status" value="1"/>
</dbReference>
<dbReference type="RefSeq" id="WP_166300880.1">
    <property type="nucleotide sequence ID" value="NZ_CAWPIB010000001.1"/>
</dbReference>
<feature type="domain" description="Major facilitator superfamily (MFS) profile" evidence="9">
    <location>
        <begin position="11"/>
        <end position="395"/>
    </location>
</feature>
<comment type="caution">
    <text evidence="10">The sequence shown here is derived from an EMBL/GenBank/DDBJ whole genome shotgun (WGS) entry which is preliminary data.</text>
</comment>
<organism evidence="10 11">
    <name type="scientific">Photorhabdus cinerea</name>
    <dbReference type="NCBI Taxonomy" id="471575"/>
    <lineage>
        <taxon>Bacteria</taxon>
        <taxon>Pseudomonadati</taxon>
        <taxon>Pseudomonadota</taxon>
        <taxon>Gammaproteobacteria</taxon>
        <taxon>Enterobacterales</taxon>
        <taxon>Morganellaceae</taxon>
        <taxon>Photorhabdus</taxon>
    </lineage>
</organism>
<dbReference type="GO" id="GO:1990961">
    <property type="term" value="P:xenobiotic detoxification by transmembrane export across the plasma membrane"/>
    <property type="evidence" value="ECO:0007669"/>
    <property type="project" value="InterPro"/>
</dbReference>
<dbReference type="GO" id="GO:0005886">
    <property type="term" value="C:plasma membrane"/>
    <property type="evidence" value="ECO:0007669"/>
    <property type="project" value="UniProtKB-SubCell"/>
</dbReference>
<keyword evidence="6 8" id="KW-1133">Transmembrane helix</keyword>
<evidence type="ECO:0000256" key="3">
    <source>
        <dbReference type="ARBA" id="ARBA00022448"/>
    </source>
</evidence>
<feature type="transmembrane region" description="Helical" evidence="8">
    <location>
        <begin position="104"/>
        <end position="125"/>
    </location>
</feature>
<feature type="transmembrane region" description="Helical" evidence="8">
    <location>
        <begin position="344"/>
        <end position="364"/>
    </location>
</feature>
<evidence type="ECO:0000313" key="11">
    <source>
        <dbReference type="Proteomes" id="UP000591844"/>
    </source>
</evidence>
<feature type="transmembrane region" description="Helical" evidence="8">
    <location>
        <begin position="217"/>
        <end position="240"/>
    </location>
</feature>
<feature type="transmembrane region" description="Helical" evidence="8">
    <location>
        <begin position="137"/>
        <end position="162"/>
    </location>
</feature>
<dbReference type="NCBIfam" id="TIGR00710">
    <property type="entry name" value="efflux_Bcr_CflA"/>
    <property type="match status" value="1"/>
</dbReference>
<keyword evidence="3 8" id="KW-0813">Transport</keyword>
<evidence type="ECO:0000313" key="10">
    <source>
        <dbReference type="EMBL" id="NHB90679.1"/>
    </source>
</evidence>
<keyword evidence="8" id="KW-0997">Cell inner membrane</keyword>
<dbReference type="Pfam" id="PF07690">
    <property type="entry name" value="MFS_1"/>
    <property type="match status" value="1"/>
</dbReference>
<keyword evidence="4" id="KW-1003">Cell membrane</keyword>
<evidence type="ECO:0000256" key="5">
    <source>
        <dbReference type="ARBA" id="ARBA00022692"/>
    </source>
</evidence>
<dbReference type="InterPro" id="IPR020846">
    <property type="entry name" value="MFS_dom"/>
</dbReference>
<comment type="subcellular location">
    <subcellularLocation>
        <location evidence="8">Cell inner membrane</location>
        <topology evidence="8">Multi-pass membrane protein</topology>
    </subcellularLocation>
    <subcellularLocation>
        <location evidence="1">Cell membrane</location>
        <topology evidence="1">Multi-pass membrane protein</topology>
    </subcellularLocation>
</comment>
<evidence type="ECO:0000256" key="1">
    <source>
        <dbReference type="ARBA" id="ARBA00004651"/>
    </source>
</evidence>
<feature type="transmembrane region" description="Helical" evidence="8">
    <location>
        <begin position="12"/>
        <end position="28"/>
    </location>
</feature>
<evidence type="ECO:0000256" key="6">
    <source>
        <dbReference type="ARBA" id="ARBA00022989"/>
    </source>
</evidence>
<keyword evidence="5 8" id="KW-0812">Transmembrane</keyword>
<evidence type="ECO:0000259" key="9">
    <source>
        <dbReference type="PROSITE" id="PS50850"/>
    </source>
</evidence>
<feature type="transmembrane region" description="Helical" evidence="8">
    <location>
        <begin position="284"/>
        <end position="302"/>
    </location>
</feature>
<dbReference type="GO" id="GO:0042910">
    <property type="term" value="F:xenobiotic transmembrane transporter activity"/>
    <property type="evidence" value="ECO:0007669"/>
    <property type="project" value="InterPro"/>
</dbReference>
<dbReference type="FunFam" id="1.20.1720.10:FF:000005">
    <property type="entry name" value="Bcr/CflA family efflux transporter"/>
    <property type="match status" value="1"/>
</dbReference>
<accession>A0A7X5TG29</accession>
<evidence type="ECO:0000256" key="8">
    <source>
        <dbReference type="RuleBase" id="RU365088"/>
    </source>
</evidence>
<feature type="transmembrane region" description="Helical" evidence="8">
    <location>
        <begin position="79"/>
        <end position="98"/>
    </location>
</feature>
<feature type="transmembrane region" description="Helical" evidence="8">
    <location>
        <begin position="252"/>
        <end position="272"/>
    </location>
</feature>
<feature type="transmembrane region" description="Helical" evidence="8">
    <location>
        <begin position="168"/>
        <end position="187"/>
    </location>
</feature>
<sequence>MPKPFNQHPPRWLIPLLGSLVAFGPLSVDMYLPALPEMARQLQATQGQMQYTLGAFFIGFCIGMLLYGPLSDRLGRRKLLLSGMVLFVVASMLCTQVTQVEHLILLRALQAFGSGAAVVMARAIARDIYGPQELPRVLSLMTLVTMIAPLIAPLLGGLLLTYFNWQSIFILLTLVGCISGLLLLFLLPETLPANNNSGGKLITTFKNYGKLLANGEAMATIGTVAFSSAAMFAFISGSPFVYINYFQVPANYYGLLFGCNVLGMIAMVLLNVRLLKAYNLSRLLLIQTSAQLLFSILLVIFYQQNLTIIVILVVLVISLVNTIGTNGLSLLLQHRGQFAGSASALAISTQFAMAALASVAVSLLQDETPFAMALVMAVCAGLGWLCQQLATFRQQMQFTQVSPGEKNNDK</sequence>
<feature type="transmembrane region" description="Helical" evidence="8">
    <location>
        <begin position="370"/>
        <end position="386"/>
    </location>
</feature>
<proteinExistence type="inferred from homology"/>
<keyword evidence="7 8" id="KW-0472">Membrane</keyword>
<name>A0A7X5TG29_9GAMM</name>
<dbReference type="AlphaFoldDB" id="A0A7X5TG29"/>
<dbReference type="SUPFAM" id="SSF103473">
    <property type="entry name" value="MFS general substrate transporter"/>
    <property type="match status" value="1"/>
</dbReference>
<protein>
    <recommendedName>
        <fullName evidence="8">Bcr/CflA family efflux transporter</fullName>
    </recommendedName>
</protein>
<evidence type="ECO:0000256" key="4">
    <source>
        <dbReference type="ARBA" id="ARBA00022475"/>
    </source>
</evidence>
<keyword evidence="11" id="KW-1185">Reference proteome</keyword>
<feature type="transmembrane region" description="Helical" evidence="8">
    <location>
        <begin position="308"/>
        <end position="332"/>
    </location>
</feature>
<dbReference type="PANTHER" id="PTHR23502:SF132">
    <property type="entry name" value="POLYAMINE TRANSPORTER 2-RELATED"/>
    <property type="match status" value="1"/>
</dbReference>
<dbReference type="Gene3D" id="1.20.1720.10">
    <property type="entry name" value="Multidrug resistance protein D"/>
    <property type="match status" value="1"/>
</dbReference>
<dbReference type="EMBL" id="PUJW01000001">
    <property type="protein sequence ID" value="NHB90679.1"/>
    <property type="molecule type" value="Genomic_DNA"/>
</dbReference>
<evidence type="ECO:0000256" key="2">
    <source>
        <dbReference type="ARBA" id="ARBA00006236"/>
    </source>
</evidence>
<evidence type="ECO:0000256" key="7">
    <source>
        <dbReference type="ARBA" id="ARBA00023136"/>
    </source>
</evidence>
<dbReference type="InterPro" id="IPR011701">
    <property type="entry name" value="MFS"/>
</dbReference>
<dbReference type="InterPro" id="IPR036259">
    <property type="entry name" value="MFS_trans_sf"/>
</dbReference>